<evidence type="ECO:0000313" key="2">
    <source>
        <dbReference type="EMBL" id="KAG7165462.1"/>
    </source>
</evidence>
<dbReference type="AlphaFoldDB" id="A0A8J5JX81"/>
<keyword evidence="3" id="KW-1185">Reference proteome</keyword>
<dbReference type="EMBL" id="JAHLQT010024345">
    <property type="protein sequence ID" value="KAG7165462.1"/>
    <property type="molecule type" value="Genomic_DNA"/>
</dbReference>
<feature type="compositionally biased region" description="Basic and acidic residues" evidence="1">
    <location>
        <begin position="83"/>
        <end position="94"/>
    </location>
</feature>
<sequence length="94" mass="10091">MCSRSGKTYCAMGENVMALDWTPPRHHGGGVKVLNLFLLLECQCLPPSCTGEAAPWARVPPSPPAHNPHSSASPPAPTNMSEIRTREVGRPEVC</sequence>
<protein>
    <submittedName>
        <fullName evidence="2">Uncharacterized protein</fullName>
    </submittedName>
</protein>
<reference evidence="2" key="1">
    <citation type="journal article" date="2021" name="Sci. Adv.">
        <title>The American lobster genome reveals insights on longevity, neural, and immune adaptations.</title>
        <authorList>
            <person name="Polinski J.M."/>
            <person name="Zimin A.V."/>
            <person name="Clark K.F."/>
            <person name="Kohn A.B."/>
            <person name="Sadowski N."/>
            <person name="Timp W."/>
            <person name="Ptitsyn A."/>
            <person name="Khanna P."/>
            <person name="Romanova D.Y."/>
            <person name="Williams P."/>
            <person name="Greenwood S.J."/>
            <person name="Moroz L.L."/>
            <person name="Walt D.R."/>
            <person name="Bodnar A.G."/>
        </authorList>
    </citation>
    <scope>NUCLEOTIDE SEQUENCE</scope>
    <source>
        <strain evidence="2">GMGI-L3</strain>
    </source>
</reference>
<proteinExistence type="predicted"/>
<dbReference type="Proteomes" id="UP000747542">
    <property type="component" value="Unassembled WGS sequence"/>
</dbReference>
<evidence type="ECO:0000256" key="1">
    <source>
        <dbReference type="SAM" id="MobiDB-lite"/>
    </source>
</evidence>
<feature type="region of interest" description="Disordered" evidence="1">
    <location>
        <begin position="55"/>
        <end position="94"/>
    </location>
</feature>
<evidence type="ECO:0000313" key="3">
    <source>
        <dbReference type="Proteomes" id="UP000747542"/>
    </source>
</evidence>
<accession>A0A8J5JX81</accession>
<gene>
    <name evidence="2" type="ORF">Hamer_G007304</name>
</gene>
<organism evidence="2 3">
    <name type="scientific">Homarus americanus</name>
    <name type="common">American lobster</name>
    <dbReference type="NCBI Taxonomy" id="6706"/>
    <lineage>
        <taxon>Eukaryota</taxon>
        <taxon>Metazoa</taxon>
        <taxon>Ecdysozoa</taxon>
        <taxon>Arthropoda</taxon>
        <taxon>Crustacea</taxon>
        <taxon>Multicrustacea</taxon>
        <taxon>Malacostraca</taxon>
        <taxon>Eumalacostraca</taxon>
        <taxon>Eucarida</taxon>
        <taxon>Decapoda</taxon>
        <taxon>Pleocyemata</taxon>
        <taxon>Astacidea</taxon>
        <taxon>Nephropoidea</taxon>
        <taxon>Nephropidae</taxon>
        <taxon>Homarus</taxon>
    </lineage>
</organism>
<name>A0A8J5JX81_HOMAM</name>
<comment type="caution">
    <text evidence="2">The sequence shown here is derived from an EMBL/GenBank/DDBJ whole genome shotgun (WGS) entry which is preliminary data.</text>
</comment>